<feature type="compositionally biased region" description="Pro residues" evidence="1">
    <location>
        <begin position="51"/>
        <end position="60"/>
    </location>
</feature>
<feature type="chain" id="PRO_5013054089" description="D-galactarate dehydratase" evidence="2">
    <location>
        <begin position="23"/>
        <end position="169"/>
    </location>
</feature>
<dbReference type="PROSITE" id="PS51257">
    <property type="entry name" value="PROKAR_LIPOPROTEIN"/>
    <property type="match status" value="1"/>
</dbReference>
<gene>
    <name evidence="3" type="ORF">LOM8899_01910</name>
</gene>
<dbReference type="EMBL" id="FXZK01000003">
    <property type="protein sequence ID" value="SMY07770.1"/>
    <property type="molecule type" value="Genomic_DNA"/>
</dbReference>
<keyword evidence="4" id="KW-1185">Reference proteome</keyword>
<dbReference type="Proteomes" id="UP000201613">
    <property type="component" value="Unassembled WGS sequence"/>
</dbReference>
<reference evidence="4" key="1">
    <citation type="submission" date="2017-05" db="EMBL/GenBank/DDBJ databases">
        <authorList>
            <person name="Rodrigo-Torres L."/>
            <person name="Arahal R. D."/>
            <person name="Lucena T."/>
        </authorList>
    </citation>
    <scope>NUCLEOTIDE SEQUENCE [LARGE SCALE GENOMIC DNA]</scope>
    <source>
        <strain evidence="4">CECT 8899</strain>
    </source>
</reference>
<evidence type="ECO:0000256" key="1">
    <source>
        <dbReference type="SAM" id="MobiDB-lite"/>
    </source>
</evidence>
<evidence type="ECO:0008006" key="5">
    <source>
        <dbReference type="Google" id="ProtNLM"/>
    </source>
</evidence>
<feature type="signal peptide" evidence="2">
    <location>
        <begin position="1"/>
        <end position="22"/>
    </location>
</feature>
<proteinExistence type="predicted"/>
<evidence type="ECO:0000256" key="2">
    <source>
        <dbReference type="SAM" id="SignalP"/>
    </source>
</evidence>
<name>A0A238LFV6_9RHOB</name>
<keyword evidence="2" id="KW-0732">Signal</keyword>
<protein>
    <recommendedName>
        <fullName evidence="5">D-galactarate dehydratase</fullName>
    </recommendedName>
</protein>
<evidence type="ECO:0000313" key="3">
    <source>
        <dbReference type="EMBL" id="SMY07770.1"/>
    </source>
</evidence>
<dbReference type="RefSeq" id="WP_245820489.1">
    <property type="nucleotide sequence ID" value="NZ_FXZK01000003.1"/>
</dbReference>
<evidence type="ECO:0000313" key="4">
    <source>
        <dbReference type="Proteomes" id="UP000201613"/>
    </source>
</evidence>
<organism evidence="3 4">
    <name type="scientific">Flavimaricola marinus</name>
    <dbReference type="NCBI Taxonomy" id="1819565"/>
    <lineage>
        <taxon>Bacteria</taxon>
        <taxon>Pseudomonadati</taxon>
        <taxon>Pseudomonadota</taxon>
        <taxon>Alphaproteobacteria</taxon>
        <taxon>Rhodobacterales</taxon>
        <taxon>Paracoccaceae</taxon>
        <taxon>Flavimaricola</taxon>
    </lineage>
</organism>
<dbReference type="AlphaFoldDB" id="A0A238LFV6"/>
<sequence length="169" mass="17248">MKHTIPLAGLALAFTLSGCTEAQFTEFFSPGSGTEGAVPASVDVPPETLDPTPPPPPPPTANTADEFDTTTAEDRAAALAVPEPAGEQSLGTTLATLGDPADPGIWMETPLVTELVMGRVEVTATGKTVVLELRPSGGEVGSGSEISLPAMRLLEIPLTAIQELAVFAG</sequence>
<accession>A0A238LFV6</accession>
<feature type="region of interest" description="Disordered" evidence="1">
    <location>
        <begin position="30"/>
        <end position="72"/>
    </location>
</feature>